<dbReference type="RefSeq" id="WP_285486991.1">
    <property type="nucleotide sequence ID" value="NZ_BSTI01000005.1"/>
</dbReference>
<evidence type="ECO:0000313" key="7">
    <source>
        <dbReference type="Proteomes" id="UP001165136"/>
    </source>
</evidence>
<dbReference type="InterPro" id="IPR050465">
    <property type="entry name" value="UPF0194_transport"/>
</dbReference>
<dbReference type="Pfam" id="PF01471">
    <property type="entry name" value="PG_binding_1"/>
    <property type="match status" value="1"/>
</dbReference>
<evidence type="ECO:0000256" key="4">
    <source>
        <dbReference type="SAM" id="SignalP"/>
    </source>
</evidence>
<dbReference type="Proteomes" id="UP001165136">
    <property type="component" value="Unassembled WGS sequence"/>
</dbReference>
<reference evidence="6" key="1">
    <citation type="submission" date="2023-03" db="EMBL/GenBank/DDBJ databases">
        <title>Amycolatopsis taiwanensis NBRC 103393.</title>
        <authorList>
            <person name="Ichikawa N."/>
            <person name="Sato H."/>
            <person name="Tonouchi N."/>
        </authorList>
    </citation>
    <scope>NUCLEOTIDE SEQUENCE</scope>
    <source>
        <strain evidence="6">NBRC 103393</strain>
    </source>
</reference>
<dbReference type="InterPro" id="IPR036365">
    <property type="entry name" value="PGBD-like_sf"/>
</dbReference>
<keyword evidence="4" id="KW-0732">Signal</keyword>
<evidence type="ECO:0000256" key="3">
    <source>
        <dbReference type="SAM" id="MobiDB-lite"/>
    </source>
</evidence>
<evidence type="ECO:0000313" key="6">
    <source>
        <dbReference type="EMBL" id="GLY66049.1"/>
    </source>
</evidence>
<proteinExistence type="predicted"/>
<comment type="caution">
    <text evidence="6">The sequence shown here is derived from an EMBL/GenBank/DDBJ whole genome shotgun (WGS) entry which is preliminary data.</text>
</comment>
<evidence type="ECO:0000256" key="1">
    <source>
        <dbReference type="ARBA" id="ARBA00004196"/>
    </source>
</evidence>
<name>A0A9W6QXX3_9PSEU</name>
<evidence type="ECO:0000259" key="5">
    <source>
        <dbReference type="Pfam" id="PF01471"/>
    </source>
</evidence>
<feature type="domain" description="Peptidoglycan binding-like" evidence="5">
    <location>
        <begin position="131"/>
        <end position="179"/>
    </location>
</feature>
<evidence type="ECO:0000256" key="2">
    <source>
        <dbReference type="ARBA" id="ARBA00023054"/>
    </source>
</evidence>
<keyword evidence="7" id="KW-1185">Reference proteome</keyword>
<dbReference type="InterPro" id="IPR002477">
    <property type="entry name" value="Peptidoglycan-bd-like"/>
</dbReference>
<dbReference type="InterPro" id="IPR036366">
    <property type="entry name" value="PGBDSf"/>
</dbReference>
<dbReference type="SUPFAM" id="SSF47090">
    <property type="entry name" value="PGBD-like"/>
    <property type="match status" value="1"/>
</dbReference>
<keyword evidence="2" id="KW-0175">Coiled coil</keyword>
<dbReference type="PANTHER" id="PTHR32347:SF23">
    <property type="entry name" value="BLL5650 PROTEIN"/>
    <property type="match status" value="1"/>
</dbReference>
<dbReference type="Gene3D" id="2.40.420.20">
    <property type="match status" value="1"/>
</dbReference>
<feature type="chain" id="PRO_5040925410" evidence="4">
    <location>
        <begin position="31"/>
        <end position="368"/>
    </location>
</feature>
<accession>A0A9W6QXX3</accession>
<dbReference type="EMBL" id="BSTI01000005">
    <property type="protein sequence ID" value="GLY66049.1"/>
    <property type="molecule type" value="Genomic_DNA"/>
</dbReference>
<dbReference type="Gene3D" id="1.10.101.10">
    <property type="entry name" value="PGBD-like superfamily/PGBD"/>
    <property type="match status" value="1"/>
</dbReference>
<sequence length="368" mass="37805">MSGTRRRRHRTGKVVLVAFGVLAVAAGVLAATGIGLPGGGPDPAAKEPPTAQATAQVTKQTMVDTKTENGSLSYGDTGTVKAALGGTVTRLPGPGSIVARGSALYKVDNKPVILLYGSMPAYRTLTVGAEGDDVKQFEENLAALGYTGFKVDKLFTDATATAVKAWQEDLGLDKTGQVEPGRIFYADGQIRVDDLKAAAGDMLQPGQELLTDSSTSQVVIVKLGMDDQRLAKKDATVTVDLPNGKSTPGKITDTRTVAESDSSGSGTGGSGDSAKTKIKVTVSVEDQSTLEGLDEASVEVAFTAGQRENVLTVPVSALLALSEGGYGLQIVDGTATRIVAIKTGMFARGRVEVSGDGLAEGMTVGVPS</sequence>
<feature type="signal peptide" evidence="4">
    <location>
        <begin position="1"/>
        <end position="30"/>
    </location>
</feature>
<organism evidence="6 7">
    <name type="scientific">Amycolatopsis taiwanensis</name>
    <dbReference type="NCBI Taxonomy" id="342230"/>
    <lineage>
        <taxon>Bacteria</taxon>
        <taxon>Bacillati</taxon>
        <taxon>Actinomycetota</taxon>
        <taxon>Actinomycetes</taxon>
        <taxon>Pseudonocardiales</taxon>
        <taxon>Pseudonocardiaceae</taxon>
        <taxon>Amycolatopsis</taxon>
    </lineage>
</organism>
<comment type="subcellular location">
    <subcellularLocation>
        <location evidence="1">Cell envelope</location>
    </subcellularLocation>
</comment>
<dbReference type="AlphaFoldDB" id="A0A9W6QXX3"/>
<dbReference type="GO" id="GO:0030313">
    <property type="term" value="C:cell envelope"/>
    <property type="evidence" value="ECO:0007669"/>
    <property type="project" value="UniProtKB-SubCell"/>
</dbReference>
<dbReference type="PANTHER" id="PTHR32347">
    <property type="entry name" value="EFFLUX SYSTEM COMPONENT YKNX-RELATED"/>
    <property type="match status" value="1"/>
</dbReference>
<protein>
    <submittedName>
        <fullName evidence="6">Peptidoglycan-binding protein</fullName>
    </submittedName>
</protein>
<feature type="region of interest" description="Disordered" evidence="3">
    <location>
        <begin position="241"/>
        <end position="274"/>
    </location>
</feature>
<gene>
    <name evidence="6" type="ORF">Atai01_26680</name>
</gene>